<dbReference type="InterPro" id="IPR023214">
    <property type="entry name" value="HAD_sf"/>
</dbReference>
<dbReference type="GO" id="GO:0016791">
    <property type="term" value="F:phosphatase activity"/>
    <property type="evidence" value="ECO:0007669"/>
    <property type="project" value="TreeGrafter"/>
</dbReference>
<dbReference type="NCBIfam" id="TIGR00099">
    <property type="entry name" value="Cof-subfamily"/>
    <property type="match status" value="1"/>
</dbReference>
<protein>
    <submittedName>
        <fullName evidence="1">Cof-type HAD-IIB family hydrolase</fullName>
    </submittedName>
</protein>
<evidence type="ECO:0000313" key="1">
    <source>
        <dbReference type="EMBL" id="MCW6536127.1"/>
    </source>
</evidence>
<organism evidence="1 2">
    <name type="scientific">Sphingomonas lycopersici</name>
    <dbReference type="NCBI Taxonomy" id="2951807"/>
    <lineage>
        <taxon>Bacteria</taxon>
        <taxon>Pseudomonadati</taxon>
        <taxon>Pseudomonadota</taxon>
        <taxon>Alphaproteobacteria</taxon>
        <taxon>Sphingomonadales</taxon>
        <taxon>Sphingomonadaceae</taxon>
        <taxon>Sphingomonas</taxon>
    </lineage>
</organism>
<dbReference type="Pfam" id="PF08282">
    <property type="entry name" value="Hydrolase_3"/>
    <property type="match status" value="1"/>
</dbReference>
<dbReference type="SFLD" id="SFLDG01140">
    <property type="entry name" value="C2.B:_Phosphomannomutase_and_P"/>
    <property type="match status" value="1"/>
</dbReference>
<dbReference type="Gene3D" id="3.40.50.1000">
    <property type="entry name" value="HAD superfamily/HAD-like"/>
    <property type="match status" value="1"/>
</dbReference>
<dbReference type="InterPro" id="IPR006379">
    <property type="entry name" value="HAD-SF_hydro_IIB"/>
</dbReference>
<dbReference type="GO" id="GO:0005829">
    <property type="term" value="C:cytosol"/>
    <property type="evidence" value="ECO:0007669"/>
    <property type="project" value="TreeGrafter"/>
</dbReference>
<dbReference type="PROSITE" id="PS01229">
    <property type="entry name" value="COF_2"/>
    <property type="match status" value="1"/>
</dbReference>
<accession>A0AA41ZB68</accession>
<dbReference type="SUPFAM" id="SSF56784">
    <property type="entry name" value="HAD-like"/>
    <property type="match status" value="1"/>
</dbReference>
<sequence>MTLVVCDVDGTLVDKQKRLSEATVAAVTRLRAHGFGFTLISARPMSGMMALAERLGLDVPMGAFNGGIVFRRDGSIAEHHTIPPEVARGVFEAVGDAAVDRWVFADDRWYASTDQGVHVDHERIASAQEPVVRAGFDDLLDRADKITFVSDDRELLVALAERVKPFADRATIVQSQVYYLDVTARTANKGDGIAALAHAIGVPLTKTIAIGDQANDLAMFARAGRSIAMGNATDAVKAEADDVTTANDADGVAHAIDNLILGRMM</sequence>
<dbReference type="AlphaFoldDB" id="A0AA41ZB68"/>
<dbReference type="InterPro" id="IPR036412">
    <property type="entry name" value="HAD-like_sf"/>
</dbReference>
<dbReference type="SFLD" id="SFLDS00003">
    <property type="entry name" value="Haloacid_Dehalogenase"/>
    <property type="match status" value="1"/>
</dbReference>
<dbReference type="InterPro" id="IPR000150">
    <property type="entry name" value="Cof"/>
</dbReference>
<keyword evidence="1" id="KW-0378">Hydrolase</keyword>
<dbReference type="Proteomes" id="UP001165565">
    <property type="component" value="Unassembled WGS sequence"/>
</dbReference>
<reference evidence="1" key="1">
    <citation type="submission" date="2022-06" db="EMBL/GenBank/DDBJ databases">
        <title>Sphingomonas sp. nov. isolated from rhizosphere soil of tomato.</title>
        <authorList>
            <person name="Dong H."/>
            <person name="Gao R."/>
        </authorList>
    </citation>
    <scope>NUCLEOTIDE SEQUENCE</scope>
    <source>
        <strain evidence="1">MMSM24</strain>
    </source>
</reference>
<dbReference type="RefSeq" id="WP_265269530.1">
    <property type="nucleotide sequence ID" value="NZ_JANFAV010000011.1"/>
</dbReference>
<name>A0AA41ZB68_9SPHN</name>
<proteinExistence type="predicted"/>
<comment type="caution">
    <text evidence="1">The sequence shown here is derived from an EMBL/GenBank/DDBJ whole genome shotgun (WGS) entry which is preliminary data.</text>
</comment>
<dbReference type="PANTHER" id="PTHR10000:SF8">
    <property type="entry name" value="HAD SUPERFAMILY HYDROLASE-LIKE, TYPE 3"/>
    <property type="match status" value="1"/>
</dbReference>
<keyword evidence="2" id="KW-1185">Reference proteome</keyword>
<dbReference type="CDD" id="cd07516">
    <property type="entry name" value="HAD_Pase"/>
    <property type="match status" value="1"/>
</dbReference>
<dbReference type="NCBIfam" id="TIGR01484">
    <property type="entry name" value="HAD-SF-IIB"/>
    <property type="match status" value="1"/>
</dbReference>
<dbReference type="GO" id="GO:0000287">
    <property type="term" value="F:magnesium ion binding"/>
    <property type="evidence" value="ECO:0007669"/>
    <property type="project" value="TreeGrafter"/>
</dbReference>
<evidence type="ECO:0000313" key="2">
    <source>
        <dbReference type="Proteomes" id="UP001165565"/>
    </source>
</evidence>
<dbReference type="Gene3D" id="3.30.1240.10">
    <property type="match status" value="1"/>
</dbReference>
<dbReference type="PANTHER" id="PTHR10000">
    <property type="entry name" value="PHOSPHOSERINE PHOSPHATASE"/>
    <property type="match status" value="1"/>
</dbReference>
<dbReference type="EMBL" id="JANFAV010000011">
    <property type="protein sequence ID" value="MCW6536127.1"/>
    <property type="molecule type" value="Genomic_DNA"/>
</dbReference>
<gene>
    <name evidence="1" type="ORF">NEE01_15205</name>
</gene>